<keyword evidence="1" id="KW-0472">Membrane</keyword>
<dbReference type="AlphaFoldDB" id="A0A0H5BQU9"/>
<sequence>MYLNLIFIDILRHRFYYSEKYIKNNNFFLIKLIKKYNIFSKKNNNIFIIGNIGIGKISLLTKIIKNKYYKIPCLLVDFFSYIKFGLSDISYYLDYFRASIYFKFCDNFFFIVGSSISMHTKYISVKKNNYSINVHYILITKYNKKTIIILLNLLDIMFIITKKILKNKNLIIKFSLNSNHFLLLTFKNNNLNQKKSFLLYNYSYFSTLLDLDNSIFQNISKSFKNTITKTTTCIQIENILKSKTNKLINYYYKKSMRFMNIEFVELNKGFISLEWDFFFENIFFYSHNYIERCLFFPSYLITITFLNYKNLFNNSKFIKKIYKNFFYILFFKNYLENYLKYFIINFIILKIYYSSFCIIFLLNLYINNDIKMKKILDFIYKYIYYNNFKNIGLPSVIKILKLFKHMFTI</sequence>
<proteinExistence type="predicted"/>
<keyword evidence="1" id="KW-0812">Transmembrane</keyword>
<accession>A0A0H5BQU9</accession>
<reference evidence="2" key="1">
    <citation type="journal article" date="2015" name="Genome Biol. Evol.">
        <title>Nucleomorph Genome Sequences of Two Chlorarachniophytes, Amorphochlora amoebiformis and Lotharella vacuolata.</title>
        <authorList>
            <person name="Suzuki S."/>
            <person name="Shirato S."/>
            <person name="Hirakawa Y."/>
            <person name="Ishida K."/>
        </authorList>
    </citation>
    <scope>NUCLEOTIDE SEQUENCE</scope>
    <source>
        <strain evidence="2">CCMP240</strain>
    </source>
</reference>
<keyword evidence="2" id="KW-0542">Nucleomorph</keyword>
<organism evidence="2">
    <name type="scientific">Lotharella vacuolata</name>
    <dbReference type="NCBI Taxonomy" id="74820"/>
    <lineage>
        <taxon>Eukaryota</taxon>
        <taxon>Sar</taxon>
        <taxon>Rhizaria</taxon>
        <taxon>Cercozoa</taxon>
        <taxon>Chlorarachniophyceae</taxon>
        <taxon>Lotharella</taxon>
    </lineage>
</organism>
<protein>
    <submittedName>
        <fullName evidence="2">Uncharacterized protein</fullName>
    </submittedName>
</protein>
<evidence type="ECO:0000256" key="1">
    <source>
        <dbReference type="SAM" id="Phobius"/>
    </source>
</evidence>
<evidence type="ECO:0000313" key="2">
    <source>
        <dbReference type="EMBL" id="BAS01579.1"/>
    </source>
</evidence>
<keyword evidence="1" id="KW-1133">Transmembrane helix</keyword>
<feature type="transmembrane region" description="Helical" evidence="1">
    <location>
        <begin position="341"/>
        <end position="366"/>
    </location>
</feature>
<dbReference type="EMBL" id="AB996600">
    <property type="protein sequence ID" value="BAS01579.1"/>
    <property type="molecule type" value="Genomic_DNA"/>
</dbReference>
<geneLocation type="nucleomorph" evidence="2"/>
<name>A0A0H5BQU9_9EUKA</name>